<feature type="region of interest" description="Disordered" evidence="1">
    <location>
        <begin position="1"/>
        <end position="54"/>
    </location>
</feature>
<dbReference type="RefSeq" id="WP_189895209.1">
    <property type="nucleotide sequence ID" value="NZ_BMVN01000114.1"/>
</dbReference>
<keyword evidence="3" id="KW-1185">Reference proteome</keyword>
<dbReference type="Proteomes" id="UP000653644">
    <property type="component" value="Unassembled WGS sequence"/>
</dbReference>
<reference evidence="3" key="1">
    <citation type="journal article" date="2019" name="Int. J. Syst. Evol. Microbiol.">
        <title>The Global Catalogue of Microorganisms (GCM) 10K type strain sequencing project: providing services to taxonomists for standard genome sequencing and annotation.</title>
        <authorList>
            <consortium name="The Broad Institute Genomics Platform"/>
            <consortium name="The Broad Institute Genome Sequencing Center for Infectious Disease"/>
            <person name="Wu L."/>
            <person name="Ma J."/>
        </authorList>
    </citation>
    <scope>NUCLEOTIDE SEQUENCE [LARGE SCALE GENOMIC DNA]</scope>
    <source>
        <strain evidence="3">JCM 4733</strain>
    </source>
</reference>
<feature type="compositionally biased region" description="Basic and acidic residues" evidence="1">
    <location>
        <begin position="1"/>
        <end position="24"/>
    </location>
</feature>
<proteinExistence type="predicted"/>
<name>A0ABQ3DH61_9ACTN</name>
<evidence type="ECO:0000313" key="3">
    <source>
        <dbReference type="Proteomes" id="UP000653644"/>
    </source>
</evidence>
<accession>A0ABQ3DH61</accession>
<protein>
    <submittedName>
        <fullName evidence="2">Uncharacterized protein</fullName>
    </submittedName>
</protein>
<evidence type="ECO:0000256" key="1">
    <source>
        <dbReference type="SAM" id="MobiDB-lite"/>
    </source>
</evidence>
<sequence length="54" mass="5976">MNPPRDEHLAAAPDRASRIHDGTHQTRAQPRPGRRTGTAHTAVTHRPHAPRENA</sequence>
<organism evidence="2 3">
    <name type="scientific">Streptomyces canarius</name>
    <dbReference type="NCBI Taxonomy" id="285453"/>
    <lineage>
        <taxon>Bacteria</taxon>
        <taxon>Bacillati</taxon>
        <taxon>Actinomycetota</taxon>
        <taxon>Actinomycetes</taxon>
        <taxon>Kitasatosporales</taxon>
        <taxon>Streptomycetaceae</taxon>
        <taxon>Streptomyces</taxon>
    </lineage>
</organism>
<comment type="caution">
    <text evidence="2">The sequence shown here is derived from an EMBL/GenBank/DDBJ whole genome shotgun (WGS) entry which is preliminary data.</text>
</comment>
<dbReference type="EMBL" id="BMVN01000114">
    <property type="protein sequence ID" value="GHA76627.1"/>
    <property type="molecule type" value="Genomic_DNA"/>
</dbReference>
<gene>
    <name evidence="2" type="ORF">GCM10010345_93230</name>
</gene>
<evidence type="ECO:0000313" key="2">
    <source>
        <dbReference type="EMBL" id="GHA76627.1"/>
    </source>
</evidence>